<dbReference type="RefSeq" id="WP_049036547.1">
    <property type="nucleotide sequence ID" value="NZ_LR025745.1"/>
</dbReference>
<proteinExistence type="predicted"/>
<evidence type="ECO:0000259" key="3">
    <source>
        <dbReference type="SMART" id="SM00470"/>
    </source>
</evidence>
<gene>
    <name evidence="4" type="ORF">BSTAB16_7697</name>
</gene>
<feature type="region of interest" description="Disordered" evidence="2">
    <location>
        <begin position="637"/>
        <end position="677"/>
    </location>
</feature>
<dbReference type="SUPFAM" id="SSF109709">
    <property type="entry name" value="KorB DNA-binding domain-like"/>
    <property type="match status" value="1"/>
</dbReference>
<evidence type="ECO:0000313" key="5">
    <source>
        <dbReference type="Proteomes" id="UP000268684"/>
    </source>
</evidence>
<keyword evidence="5" id="KW-1185">Reference proteome</keyword>
<evidence type="ECO:0000256" key="1">
    <source>
        <dbReference type="SAM" id="Coils"/>
    </source>
</evidence>
<name>A0AAJ5T9J5_9BURK</name>
<dbReference type="GeneID" id="39468105"/>
<dbReference type="InterPro" id="IPR003115">
    <property type="entry name" value="ParB_N"/>
</dbReference>
<feature type="coiled-coil region" evidence="1">
    <location>
        <begin position="343"/>
        <end position="377"/>
    </location>
</feature>
<dbReference type="Proteomes" id="UP000268684">
    <property type="component" value="Plasmid IV"/>
</dbReference>
<organism evidence="4 5">
    <name type="scientific">Burkholderia stabilis</name>
    <dbReference type="NCBI Taxonomy" id="95485"/>
    <lineage>
        <taxon>Bacteria</taxon>
        <taxon>Pseudomonadati</taxon>
        <taxon>Pseudomonadota</taxon>
        <taxon>Betaproteobacteria</taxon>
        <taxon>Burkholderiales</taxon>
        <taxon>Burkholderiaceae</taxon>
        <taxon>Burkholderia</taxon>
        <taxon>Burkholderia cepacia complex</taxon>
    </lineage>
</organism>
<keyword evidence="1" id="KW-0175">Coiled coil</keyword>
<feature type="compositionally biased region" description="Acidic residues" evidence="2">
    <location>
        <begin position="654"/>
        <end position="677"/>
    </location>
</feature>
<dbReference type="PANTHER" id="PTHR33375">
    <property type="entry name" value="CHROMOSOME-PARTITIONING PROTEIN PARB-RELATED"/>
    <property type="match status" value="1"/>
</dbReference>
<dbReference type="SUPFAM" id="SSF110849">
    <property type="entry name" value="ParB/Sulfiredoxin"/>
    <property type="match status" value="1"/>
</dbReference>
<geneLocation type="plasmid" evidence="5">
    <name>iv</name>
</geneLocation>
<dbReference type="Pfam" id="PF02195">
    <property type="entry name" value="ParB_N"/>
    <property type="match status" value="1"/>
</dbReference>
<evidence type="ECO:0000256" key="2">
    <source>
        <dbReference type="SAM" id="MobiDB-lite"/>
    </source>
</evidence>
<dbReference type="GO" id="GO:0005694">
    <property type="term" value="C:chromosome"/>
    <property type="evidence" value="ECO:0007669"/>
    <property type="project" value="TreeGrafter"/>
</dbReference>
<dbReference type="CDD" id="cd16406">
    <property type="entry name" value="ParB_N_like"/>
    <property type="match status" value="1"/>
</dbReference>
<dbReference type="EMBL" id="LR025745">
    <property type="protein sequence ID" value="VBB17478.1"/>
    <property type="molecule type" value="Genomic_DNA"/>
</dbReference>
<reference evidence="4 5" key="1">
    <citation type="submission" date="2017-11" db="EMBL/GenBank/DDBJ databases">
        <authorList>
            <person name="Seth-Smith MB H."/>
        </authorList>
    </citation>
    <scope>NUCLEOTIDE SEQUENCE [LARGE SCALE GENOMIC DNA]</scope>
    <source>
        <strain evidence="4">E</strain>
        <plasmid evidence="5">iv</plasmid>
    </source>
</reference>
<keyword evidence="4" id="KW-0614">Plasmid</keyword>
<dbReference type="GO" id="GO:0007059">
    <property type="term" value="P:chromosome segregation"/>
    <property type="evidence" value="ECO:0007669"/>
    <property type="project" value="TreeGrafter"/>
</dbReference>
<dbReference type="Gene3D" id="1.10.10.2830">
    <property type="match status" value="1"/>
</dbReference>
<dbReference type="AlphaFoldDB" id="A0AAJ5T9J5"/>
<accession>A0AAJ5T9J5</accession>
<dbReference type="PANTHER" id="PTHR33375:SF7">
    <property type="entry name" value="CHROMOSOME 2-PARTITIONING PROTEIN PARB-RELATED"/>
    <property type="match status" value="1"/>
</dbReference>
<dbReference type="InterPro" id="IPR050336">
    <property type="entry name" value="Chromosome_partition/occlusion"/>
</dbReference>
<dbReference type="InterPro" id="IPR036086">
    <property type="entry name" value="ParB/Sulfiredoxin_sf"/>
</dbReference>
<sequence length="677" mass="73862">MSAKQKQQAVVDLIVGSRAATTVPFSALIDSPFNVRRGEPQNIEGMAQSIKSAGGIMQNLIVHEVKAKQGNKVSYGVCAGRRRKAGYGLLVERREASADAPINVVIVTDAEARLMSLMENTAREDMHLADVCEGIRDLHADGRTPEHIAEVFSVSVLTVQRRLKLAHVSPKLFEAFRQDEIELGQLQALALCPDPAEQERIWAEVQDGPAWMQAPAKLREIITREEVSSENALARFVGVEAYEAAGGEVRRDLFSDTGGGYLVSPDILNGLVRAKLDEAADALRAEGWSWVEADLKTNYETIYACTRLSAGTRALSADEQAERDALDARVTRASEALEAAYDSDDESIDADALEAEHQAAEEALEAFDERASEWTAEQKAVSGVYIAVSQSGDLFVQVGLVKHADMKAAGQALGAQAPGALRRAAQAPEQVKPLHSESLCARLTAHRTAIVRLELSRRPEIALVTLLARMVPDVLPGHFGRGTLGMLSIQSESSSKKLVNVADDMTNSPAWIAYDERSEFWRARITKEANGDLFGWLMAQTGDTLRDLFAFCVAATVDGVSHGDAPHVVNRLADVLNVDYRSYWKATGASYFQHVPKARILDVVKEATTTETAASLEKLKKAELVGAAERAVSETGWLPEVLRNREHPEIWQATDDDDDVEGDDDEMPPEDEEAETA</sequence>
<evidence type="ECO:0000313" key="4">
    <source>
        <dbReference type="EMBL" id="VBB17478.1"/>
    </source>
</evidence>
<feature type="domain" description="ParB-like N-terminal" evidence="3">
    <location>
        <begin position="21"/>
        <end position="121"/>
    </location>
</feature>
<dbReference type="SMART" id="SM00470">
    <property type="entry name" value="ParB"/>
    <property type="match status" value="1"/>
</dbReference>
<protein>
    <submittedName>
        <fullName evidence="4">Chromosome-partitioning protein ParB</fullName>
    </submittedName>
</protein>